<evidence type="ECO:0000256" key="4">
    <source>
        <dbReference type="ARBA" id="ARBA00023242"/>
    </source>
</evidence>
<dbReference type="GO" id="GO:0007064">
    <property type="term" value="P:mitotic sister chromatid cohesion"/>
    <property type="evidence" value="ECO:0007669"/>
    <property type="project" value="InterPro"/>
</dbReference>
<evidence type="ECO:0008006" key="8">
    <source>
        <dbReference type="Google" id="ProtNLM"/>
    </source>
</evidence>
<evidence type="ECO:0000256" key="1">
    <source>
        <dbReference type="ARBA" id="ARBA00004123"/>
    </source>
</evidence>
<keyword evidence="7" id="KW-1185">Reference proteome</keyword>
<dbReference type="GO" id="GO:0006281">
    <property type="term" value="P:DNA repair"/>
    <property type="evidence" value="ECO:0007669"/>
    <property type="project" value="UniProtKB-KW"/>
</dbReference>
<protein>
    <recommendedName>
        <fullName evidence="8">Tudor domain-containing protein</fullName>
    </recommendedName>
</protein>
<evidence type="ECO:0000313" key="7">
    <source>
        <dbReference type="Proteomes" id="UP000015453"/>
    </source>
</evidence>
<dbReference type="OrthoDB" id="435275at2759"/>
<comment type="caution">
    <text evidence="6">The sequence shown here is derived from an EMBL/GenBank/DDBJ whole genome shotgun (WGS) entry which is preliminary data.</text>
</comment>
<feature type="compositionally biased region" description="Basic residues" evidence="5">
    <location>
        <begin position="79"/>
        <end position="90"/>
    </location>
</feature>
<dbReference type="CDD" id="cd20404">
    <property type="entry name" value="Tudor_Agenet_AtEML-like"/>
    <property type="match status" value="1"/>
</dbReference>
<gene>
    <name evidence="6" type="ORF">M569_02665</name>
</gene>
<evidence type="ECO:0000256" key="3">
    <source>
        <dbReference type="ARBA" id="ARBA00023204"/>
    </source>
</evidence>
<name>S8EHB0_9LAMI</name>
<feature type="region of interest" description="Disordered" evidence="5">
    <location>
        <begin position="251"/>
        <end position="323"/>
    </location>
</feature>
<reference evidence="6 7" key="1">
    <citation type="journal article" date="2013" name="BMC Genomics">
        <title>The miniature genome of a carnivorous plant Genlisea aurea contains a low number of genes and short non-coding sequences.</title>
        <authorList>
            <person name="Leushkin E.V."/>
            <person name="Sutormin R.A."/>
            <person name="Nabieva E.R."/>
            <person name="Penin A.A."/>
            <person name="Kondrashov A.S."/>
            <person name="Logacheva M.D."/>
        </authorList>
    </citation>
    <scope>NUCLEOTIDE SEQUENCE [LARGE SCALE GENOMIC DNA]</scope>
</reference>
<dbReference type="PANTHER" id="PTHR12663">
    <property type="entry name" value="ANDROGEN INDUCED INHIBITOR OF PROLIFERATION AS3 / PDS5-RELATED"/>
    <property type="match status" value="1"/>
</dbReference>
<dbReference type="GO" id="GO:0000785">
    <property type="term" value="C:chromatin"/>
    <property type="evidence" value="ECO:0007669"/>
    <property type="project" value="TreeGrafter"/>
</dbReference>
<evidence type="ECO:0000256" key="2">
    <source>
        <dbReference type="ARBA" id="ARBA00022763"/>
    </source>
</evidence>
<dbReference type="InterPro" id="IPR039776">
    <property type="entry name" value="Pds5"/>
</dbReference>
<feature type="region of interest" description="Disordered" evidence="5">
    <location>
        <begin position="208"/>
        <end position="237"/>
    </location>
</feature>
<keyword evidence="2" id="KW-0227">DNA damage</keyword>
<feature type="compositionally biased region" description="Basic and acidic residues" evidence="5">
    <location>
        <begin position="300"/>
        <end position="316"/>
    </location>
</feature>
<evidence type="ECO:0000256" key="5">
    <source>
        <dbReference type="SAM" id="MobiDB-lite"/>
    </source>
</evidence>
<feature type="compositionally biased region" description="Basic and acidic residues" evidence="5">
    <location>
        <begin position="19"/>
        <end position="35"/>
    </location>
</feature>
<dbReference type="PANTHER" id="PTHR12663:SF0">
    <property type="entry name" value="PRECOCIOUS DISSOCIATION OF SISTERS 5, ISOFORM A"/>
    <property type="match status" value="1"/>
</dbReference>
<feature type="non-terminal residue" evidence="6">
    <location>
        <position position="1"/>
    </location>
</feature>
<dbReference type="Proteomes" id="UP000015453">
    <property type="component" value="Unassembled WGS sequence"/>
</dbReference>
<accession>S8EHB0</accession>
<dbReference type="GO" id="GO:0005634">
    <property type="term" value="C:nucleus"/>
    <property type="evidence" value="ECO:0007669"/>
    <property type="project" value="UniProtKB-SubCell"/>
</dbReference>
<feature type="region of interest" description="Disordered" evidence="5">
    <location>
        <begin position="1"/>
        <end position="93"/>
    </location>
</feature>
<sequence length="356" mass="40912">NDGDESPKMQPSKSKKKKDFVIVRDSDEASGKKFEPLAGSSTSNDHSTNDDDDDEENLEKNAAKMLSSRFDPNFTGFSSKRRHSAPRKGGRSSFHSALAQKVANADCADDKGRAMRPRGDDNDKGAIRRRRHFYEILPGDLDPYRVMNQRIKIYWPLDESWYFGRVDDYHSETRLHHIKYDDRDEEWVNLLEEKFKILLLPSEAPIGSRSRKRAIKDSDTKIHKMSKHRGSISSTKNCNDSLPIASWLKTQHRRGKAMSKTLKKQKISEEHHSFEALPTSRNADDSNAHSAGKKRTRNQLKLESRHDEDLRNRETDGEPLTTQNCSLSRRNVVYVRKRYRNKCLGDGFIPGNVKGR</sequence>
<feature type="non-terminal residue" evidence="6">
    <location>
        <position position="356"/>
    </location>
</feature>
<comment type="subcellular location">
    <subcellularLocation>
        <location evidence="1">Nucleus</location>
    </subcellularLocation>
</comment>
<dbReference type="AlphaFoldDB" id="S8EHB0"/>
<dbReference type="EMBL" id="AUSU01000973">
    <property type="protein sequence ID" value="EPS72092.1"/>
    <property type="molecule type" value="Genomic_DNA"/>
</dbReference>
<evidence type="ECO:0000313" key="6">
    <source>
        <dbReference type="EMBL" id="EPS72092.1"/>
    </source>
</evidence>
<dbReference type="Gene3D" id="2.30.30.140">
    <property type="match status" value="1"/>
</dbReference>
<proteinExistence type="predicted"/>
<organism evidence="6 7">
    <name type="scientific">Genlisea aurea</name>
    <dbReference type="NCBI Taxonomy" id="192259"/>
    <lineage>
        <taxon>Eukaryota</taxon>
        <taxon>Viridiplantae</taxon>
        <taxon>Streptophyta</taxon>
        <taxon>Embryophyta</taxon>
        <taxon>Tracheophyta</taxon>
        <taxon>Spermatophyta</taxon>
        <taxon>Magnoliopsida</taxon>
        <taxon>eudicotyledons</taxon>
        <taxon>Gunneridae</taxon>
        <taxon>Pentapetalae</taxon>
        <taxon>asterids</taxon>
        <taxon>lamiids</taxon>
        <taxon>Lamiales</taxon>
        <taxon>Lentibulariaceae</taxon>
        <taxon>Genlisea</taxon>
    </lineage>
</organism>
<feature type="compositionally biased region" description="Basic residues" evidence="5">
    <location>
        <begin position="251"/>
        <end position="265"/>
    </location>
</feature>
<keyword evidence="3" id="KW-0234">DNA repair</keyword>
<keyword evidence="4" id="KW-0539">Nucleus</keyword>